<comment type="subcellular location">
    <subcellularLocation>
        <location evidence="1">Secreted</location>
    </subcellularLocation>
</comment>
<protein>
    <recommendedName>
        <fullName evidence="8">NTR domain-containing protein</fullName>
    </recommendedName>
</protein>
<dbReference type="InterPro" id="IPR047565">
    <property type="entry name" value="Alpha-macroglob_thiol-ester_cl"/>
</dbReference>
<dbReference type="PROSITE" id="PS50189">
    <property type="entry name" value="NTR"/>
    <property type="match status" value="1"/>
</dbReference>
<dbReference type="InParanoid" id="A0A7M7TG33"/>
<evidence type="ECO:0000256" key="4">
    <source>
        <dbReference type="ARBA" id="ARBA00022966"/>
    </source>
</evidence>
<evidence type="ECO:0000313" key="9">
    <source>
        <dbReference type="EnsemblMetazoa" id="XP_780931"/>
    </source>
</evidence>
<dbReference type="Proteomes" id="UP000007110">
    <property type="component" value="Unassembled WGS sequence"/>
</dbReference>
<dbReference type="GO" id="GO:0005615">
    <property type="term" value="C:extracellular space"/>
    <property type="evidence" value="ECO:0007669"/>
    <property type="project" value="InterPro"/>
</dbReference>
<dbReference type="Pfam" id="PF07677">
    <property type="entry name" value="A2M_recep"/>
    <property type="match status" value="1"/>
</dbReference>
<dbReference type="Pfam" id="PF17789">
    <property type="entry name" value="MG4"/>
    <property type="match status" value="1"/>
</dbReference>
<keyword evidence="2" id="KW-0964">Secreted</keyword>
<evidence type="ECO:0000256" key="6">
    <source>
        <dbReference type="ARBA" id="ARBA00023180"/>
    </source>
</evidence>
<evidence type="ECO:0000256" key="2">
    <source>
        <dbReference type="ARBA" id="ARBA00022525"/>
    </source>
</evidence>
<feature type="signal peptide" evidence="7">
    <location>
        <begin position="1"/>
        <end position="21"/>
    </location>
</feature>
<dbReference type="PANTHER" id="PTHR11412">
    <property type="entry name" value="MACROGLOBULIN / COMPLEMENT"/>
    <property type="match status" value="1"/>
</dbReference>
<reference evidence="9" key="2">
    <citation type="submission" date="2021-01" db="UniProtKB">
        <authorList>
            <consortium name="EnsemblMetazoa"/>
        </authorList>
    </citation>
    <scope>IDENTIFICATION</scope>
</reference>
<dbReference type="RefSeq" id="XP_780931.4">
    <property type="nucleotide sequence ID" value="XM_775838.5"/>
</dbReference>
<dbReference type="GeneID" id="575436"/>
<dbReference type="Gene3D" id="2.60.40.1930">
    <property type="match status" value="3"/>
</dbReference>
<keyword evidence="4" id="KW-0882">Thioester bond</keyword>
<dbReference type="Pfam" id="PF07703">
    <property type="entry name" value="A2M_BRD"/>
    <property type="match status" value="1"/>
</dbReference>
<feature type="chain" id="PRO_5029582002" description="NTR domain-containing protein" evidence="7">
    <location>
        <begin position="22"/>
        <end position="1742"/>
    </location>
</feature>
<keyword evidence="3 7" id="KW-0732">Signal</keyword>
<dbReference type="FunCoup" id="A0A7M7TG33">
    <property type="interactions" value="1052"/>
</dbReference>
<dbReference type="InterPro" id="IPR013783">
    <property type="entry name" value="Ig-like_fold"/>
</dbReference>
<proteinExistence type="predicted"/>
<dbReference type="Gene3D" id="2.60.40.1940">
    <property type="match status" value="1"/>
</dbReference>
<dbReference type="InterPro" id="IPR011626">
    <property type="entry name" value="Alpha-macroglobulin_TED"/>
</dbReference>
<dbReference type="SMART" id="SM01361">
    <property type="entry name" value="A2M_recep"/>
    <property type="match status" value="1"/>
</dbReference>
<dbReference type="Gene3D" id="2.40.50.120">
    <property type="match status" value="1"/>
</dbReference>
<keyword evidence="10" id="KW-1185">Reference proteome</keyword>
<dbReference type="InterPro" id="IPR001134">
    <property type="entry name" value="Netrin_domain"/>
</dbReference>
<dbReference type="Pfam" id="PF17790">
    <property type="entry name" value="MG1"/>
    <property type="match status" value="1"/>
</dbReference>
<dbReference type="InterPro" id="IPR001599">
    <property type="entry name" value="Macroglobln_a2"/>
</dbReference>
<evidence type="ECO:0000256" key="5">
    <source>
        <dbReference type="ARBA" id="ARBA00023157"/>
    </source>
</evidence>
<dbReference type="SUPFAM" id="SSF48239">
    <property type="entry name" value="Terpenoid cyclases/Protein prenyltransferases"/>
    <property type="match status" value="1"/>
</dbReference>
<evidence type="ECO:0000259" key="8">
    <source>
        <dbReference type="PROSITE" id="PS50189"/>
    </source>
</evidence>
<dbReference type="Gene3D" id="6.20.50.160">
    <property type="match status" value="1"/>
</dbReference>
<accession>A0A7M7TG33</accession>
<dbReference type="Pfam" id="PF07678">
    <property type="entry name" value="TED_complement"/>
    <property type="match status" value="1"/>
</dbReference>
<dbReference type="SMART" id="SM01419">
    <property type="entry name" value="Thiol-ester_cl"/>
    <property type="match status" value="1"/>
</dbReference>
<evidence type="ECO:0000256" key="7">
    <source>
        <dbReference type="SAM" id="SignalP"/>
    </source>
</evidence>
<keyword evidence="6" id="KW-0325">Glycoprotein</keyword>
<evidence type="ECO:0000256" key="3">
    <source>
        <dbReference type="ARBA" id="ARBA00022729"/>
    </source>
</evidence>
<dbReference type="GO" id="GO:0004866">
    <property type="term" value="F:endopeptidase inhibitor activity"/>
    <property type="evidence" value="ECO:0007669"/>
    <property type="project" value="InterPro"/>
</dbReference>
<dbReference type="InterPro" id="IPR008993">
    <property type="entry name" value="TIMP-like_OB-fold"/>
</dbReference>
<dbReference type="PANTHER" id="PTHR11412:SF166">
    <property type="entry name" value="NTR DOMAIN-CONTAINING PROTEIN"/>
    <property type="match status" value="1"/>
</dbReference>
<evidence type="ECO:0000256" key="1">
    <source>
        <dbReference type="ARBA" id="ARBA00004613"/>
    </source>
</evidence>
<dbReference type="Pfam" id="PF01759">
    <property type="entry name" value="NTR"/>
    <property type="match status" value="1"/>
</dbReference>
<dbReference type="EnsemblMetazoa" id="XM_775838">
    <property type="protein sequence ID" value="XP_780931"/>
    <property type="gene ID" value="LOC575436"/>
</dbReference>
<dbReference type="CDD" id="cd02896">
    <property type="entry name" value="complement_C3_C4_C5"/>
    <property type="match status" value="1"/>
</dbReference>
<dbReference type="InterPro" id="IPR041555">
    <property type="entry name" value="MG3"/>
</dbReference>
<dbReference type="PROSITE" id="PS00477">
    <property type="entry name" value="ALPHA_2_MACROGLOBULIN"/>
    <property type="match status" value="1"/>
</dbReference>
<dbReference type="Gene3D" id="1.50.10.20">
    <property type="match status" value="1"/>
</dbReference>
<dbReference type="InterPro" id="IPR018933">
    <property type="entry name" value="Netrin_module_non-TIMP"/>
</dbReference>
<dbReference type="InterPro" id="IPR050473">
    <property type="entry name" value="A2M/Complement_sys"/>
</dbReference>
<organism evidence="9 10">
    <name type="scientific">Strongylocentrotus purpuratus</name>
    <name type="common">Purple sea urchin</name>
    <dbReference type="NCBI Taxonomy" id="7668"/>
    <lineage>
        <taxon>Eukaryota</taxon>
        <taxon>Metazoa</taxon>
        <taxon>Echinodermata</taxon>
        <taxon>Eleutherozoa</taxon>
        <taxon>Echinozoa</taxon>
        <taxon>Echinoidea</taxon>
        <taxon>Euechinoidea</taxon>
        <taxon>Echinacea</taxon>
        <taxon>Camarodonta</taxon>
        <taxon>Echinidea</taxon>
        <taxon>Strongylocentrotidae</taxon>
        <taxon>Strongylocentrotus</taxon>
    </lineage>
</organism>
<dbReference type="InterPro" id="IPR009048">
    <property type="entry name" value="A-macroglobulin_rcpt-bd"/>
</dbReference>
<dbReference type="SUPFAM" id="SSF50242">
    <property type="entry name" value="TIMP-like"/>
    <property type="match status" value="1"/>
</dbReference>
<dbReference type="InterPro" id="IPR041425">
    <property type="entry name" value="C3/4/5_MG1"/>
</dbReference>
<dbReference type="InterPro" id="IPR040839">
    <property type="entry name" value="MG4"/>
</dbReference>
<keyword evidence="5" id="KW-1015">Disulfide bond</keyword>
<reference evidence="10" key="1">
    <citation type="submission" date="2015-02" db="EMBL/GenBank/DDBJ databases">
        <title>Genome sequencing for Strongylocentrotus purpuratus.</title>
        <authorList>
            <person name="Murali S."/>
            <person name="Liu Y."/>
            <person name="Vee V."/>
            <person name="English A."/>
            <person name="Wang M."/>
            <person name="Skinner E."/>
            <person name="Han Y."/>
            <person name="Muzny D.M."/>
            <person name="Worley K.C."/>
            <person name="Gibbs R.A."/>
        </authorList>
    </citation>
    <scope>NUCLEOTIDE SEQUENCE</scope>
</reference>
<dbReference type="OrthoDB" id="6359008at2759"/>
<name>A0A7M7TG33_STRPU</name>
<feature type="domain" description="NTR" evidence="8">
    <location>
        <begin position="1603"/>
        <end position="1741"/>
    </location>
</feature>
<evidence type="ECO:0000313" key="10">
    <source>
        <dbReference type="Proteomes" id="UP000007110"/>
    </source>
</evidence>
<dbReference type="SMART" id="SM00643">
    <property type="entry name" value="C345C"/>
    <property type="match status" value="1"/>
</dbReference>
<sequence length="1742" mass="194821">MEGLKGLIVAIFASMAVLVYSGSAQLQTREKIFITAPNVFRVGVNETVTVSVFNTDQDQDVEVTIYLEKRERTRGLAWPYSYTTVAVRRGTPVTTSVRVEPEHYSSPAEGGNQYVYLVASAPSLGFQEEKEVLLSSRSGYLLLHTDKPIYTPNQEVKIRMVVVDQDMKPSSELIHLMILNPQGIIVEQFRETRAVNGFMNKTFTFNTEPMFGNWSVTVLHGLQFEKNKTIKFEVKEYVLPRFTIKINTPDFILESSSRESLDINFEAKHVYKKPVGGNFHMEIGILQPDGIVVSKSTTVGTLENGIGTSSIYPRYNFGLDWFRSYEGCRLNVEVVVTEASTGVTERAVDISTMIVRSPYRFRTGQTVQYFKPALPYEVQFELETVLGKPAQYLDVNIEASALVQSRRLTLNHNMDPNANQQSTDANGRVRFIFNTTQDMSQINIRVSTEENIEQENAVFQFDANPYQSPADDDYLSISIDQTVFRVGDELYVVARTTASTPIDNLNLLFLSQGKVILAKSIDHMINNPERVFFSVSSDMVPMVRIIAYYINQLDQVVADSIALKIENTCKHHVAINIKEETNEEGAYLPETPVTLLVDAYPTSYVGLLGVDKAVYALNNKHRLSRKKMFEMMQTYDIGCGPGGGPTSPVIFKDSGLSVLTNALLAVPAREALTCQRVSSSRRKRSATQCQSNSRSRIEYCLNQLERRCNCDDNLTTTKMFNRIQRWCTCETIASKLASKLPPYCPQATEQDIEDFSQCCELMNKWRIGSAPLGVDVLDSMDSISIGEDSTDTFEEFGMDVRSDFRETWLFDLIRVGAPGRASLDLQTPGSITEWSLQAVSVTPTGGLCVTDPLDVNVFKSLSIQLQLPYSVVRSEQIEVLATIYNYNAQGATVRVSFYNPKGTCGESTNPSQPARRTVHVEGFNSQSLKFVIVPVEIGDLPITVTATSDVGSDGVQKILNVIAHGVPQSVDHSVMLDPSGIYRQQRRSPRLRAAMMEDIQSDQVLDTDNGVQYNILDLRPPENIIPGTESAVLSLIGNMLGPILVDPVANYGEWLAYPRGCGEQTMSIVAPTIFVLKYLQTMKLMNDSLEEMAMDRISRGLASVLSHRREDGSFTIWGTNVLYSSSTWLTSFVLKVFSHANTLTPVDENVTCKAAEWLVLNAQNPNGSFSELYKVHHTEMTGGISGEASMTAYVLIALYEGHWCDGMHRDFPLALRNAQSFLERQVKYLSRPYAKAIVTYALALSRSAYASDSNRMLRNDAIILGDGSRYWTPNEADLTNEDLPNWYRFRPSAIAIETTAYALLAQLELGDITYAGSIALWLSEQQNYEGGFISTQDSVLALQALTRYSEMANGGIDIDLSCVVTSEVDESFHYEHRFLTHNALVKREVAVPVGGRLRSRCEGKGTAKLAVRMKFNRLPSSQDVCPFNVTYNAREARTGMDPISISRSRVGIAPRSTTTSAQMARAKGDLVATIRFCARYTQNTRTNMGIIDVGLYSGFVLVSERLEDMVQTDHLHLVQRYEVSQRSVIFYLDEIPADQDICMEFNARREIHVGNVQPVAIRVYDYYSPDKSCTSFYHPLQGNTQLPTLCNSADQCICPSERCALCTREPGKSLLDKACESSDNYALRVTMMSQERISGYTVYIGNVTRVVRTGQDDVSPGMLRHFYIKERCPCPRIKLNGEHTIIGSAGLSFISDTGADGYKYLLDDRSIVEWWPTKLNKKKNLDIQTKLLNFEQDAQLCT</sequence>
<dbReference type="SMART" id="SM01360">
    <property type="entry name" value="A2M"/>
    <property type="match status" value="1"/>
</dbReference>
<dbReference type="Gene3D" id="2.20.130.20">
    <property type="match status" value="1"/>
</dbReference>
<dbReference type="Gene3D" id="2.60.40.690">
    <property type="entry name" value="Alpha-macroglobulin, receptor-binding domain"/>
    <property type="match status" value="1"/>
</dbReference>
<dbReference type="Pfam" id="PF01835">
    <property type="entry name" value="MG2"/>
    <property type="match status" value="1"/>
</dbReference>
<dbReference type="CDD" id="cd03574">
    <property type="entry name" value="NTR_complement_C345C"/>
    <property type="match status" value="1"/>
</dbReference>
<dbReference type="Gene3D" id="2.60.120.1540">
    <property type="match status" value="1"/>
</dbReference>
<dbReference type="SMART" id="SM01359">
    <property type="entry name" value="A2M_N_2"/>
    <property type="match status" value="1"/>
</dbReference>
<dbReference type="Pfam" id="PF17791">
    <property type="entry name" value="MG3"/>
    <property type="match status" value="1"/>
</dbReference>
<dbReference type="OMA" id="YNYRQNE"/>
<dbReference type="InterPro" id="IPR008930">
    <property type="entry name" value="Terpenoid_cyclase/PrenylTrfase"/>
</dbReference>
<dbReference type="InterPro" id="IPR036595">
    <property type="entry name" value="A-macroglobulin_rcpt-bd_sf"/>
</dbReference>
<dbReference type="InterPro" id="IPR002890">
    <property type="entry name" value="MG2"/>
</dbReference>
<dbReference type="SUPFAM" id="SSF49410">
    <property type="entry name" value="Alpha-macroglobulin receptor domain"/>
    <property type="match status" value="1"/>
</dbReference>
<dbReference type="Gene3D" id="2.60.40.10">
    <property type="entry name" value="Immunoglobulins"/>
    <property type="match status" value="2"/>
</dbReference>
<dbReference type="Pfam" id="PF00207">
    <property type="entry name" value="A2M"/>
    <property type="match status" value="1"/>
</dbReference>
<dbReference type="InterPro" id="IPR019742">
    <property type="entry name" value="MacrogloblnA2_CS"/>
</dbReference>
<dbReference type="FunFam" id="2.60.40.1930:FF:000001">
    <property type="entry name" value="CD109 isoform 3"/>
    <property type="match status" value="1"/>
</dbReference>
<dbReference type="InterPro" id="IPR011625">
    <property type="entry name" value="A2M_N_BRD"/>
</dbReference>